<protein>
    <recommendedName>
        <fullName evidence="3">DotM C-terminal cytoplasmic domain-containing protein</fullName>
    </recommendedName>
</protein>
<feature type="domain" description="DotM C-terminal cytoplasmic" evidence="3">
    <location>
        <begin position="305"/>
        <end position="410"/>
    </location>
</feature>
<feature type="transmembrane region" description="Helical" evidence="2">
    <location>
        <begin position="12"/>
        <end position="31"/>
    </location>
</feature>
<keyword evidence="2" id="KW-0812">Transmembrane</keyword>
<dbReference type="Pfam" id="PF23127">
    <property type="entry name" value="DotM_C"/>
    <property type="match status" value="1"/>
</dbReference>
<sequence length="486" mass="56178">MSQYRERDIIEVLKDYAWIGLVGGIVGYMLFTEYDVYFFLIWKWCRMGELFFWHFLTFPFGTNFFLEGINVLRTTAPIHMDWEWFFEFEAYFNVHLRFVYASFFFAVGSKLFYNFIFVTKPLDVQSMMEMYAKESKALEVLAYDNPLKHNIVYDFSNRCDYHNRHAQGIQPSQFMTACPPPLASLSEMAKHNSLVNQGRDSIFRPIAKLDRKVGIFAFSRERARRTFERQLTNPPATNPFYLDENNAPRLFDESGELIPLQKNEKGQIIGGFSTNKLLNNGREYNGSAANVALLFNHVEREVYFELCSRYQHPTIPLEVLVVELARQHAFTRTYLVSLLNLVRENEVIASTEFYLLQRKDRVLYFALYSASEEKPFWEGTGVMAHYHHEIELGAAVSTPQVTTAVDALEKEYRRLKKHEPDFHSIFERLTHELSNQHLLDKADPIPTITEEGELAILGDINKDSQSSEAGGSAALTKISEDAGGSQ</sequence>
<evidence type="ECO:0000256" key="2">
    <source>
        <dbReference type="SAM" id="Phobius"/>
    </source>
</evidence>
<organism evidence="4 5">
    <name type="scientific">Vibrio nigripulchritudo SOn1</name>
    <dbReference type="NCBI Taxonomy" id="1238450"/>
    <lineage>
        <taxon>Bacteria</taxon>
        <taxon>Pseudomonadati</taxon>
        <taxon>Pseudomonadota</taxon>
        <taxon>Gammaproteobacteria</taxon>
        <taxon>Vibrionales</taxon>
        <taxon>Vibrionaceae</taxon>
        <taxon>Vibrio</taxon>
    </lineage>
</organism>
<name>A0AAV2VQG4_9VIBR</name>
<keyword evidence="2" id="KW-1133">Transmembrane helix</keyword>
<evidence type="ECO:0000259" key="3">
    <source>
        <dbReference type="Pfam" id="PF23127"/>
    </source>
</evidence>
<keyword evidence="2" id="KW-0472">Membrane</keyword>
<dbReference type="InterPro" id="IPR056464">
    <property type="entry name" value="DotM_C"/>
</dbReference>
<evidence type="ECO:0000256" key="1">
    <source>
        <dbReference type="SAM" id="MobiDB-lite"/>
    </source>
</evidence>
<dbReference type="RefSeq" id="WP_022611833.1">
    <property type="nucleotide sequence ID" value="NZ_LK391965.1"/>
</dbReference>
<accession>A0AAV2VQG4</accession>
<feature type="transmembrane region" description="Helical" evidence="2">
    <location>
        <begin position="51"/>
        <end position="72"/>
    </location>
</feature>
<proteinExistence type="predicted"/>
<reference evidence="4 5" key="1">
    <citation type="journal article" date="2013" name="ISME J.">
        <title>Comparative genomics of pathogenic lineages of Vibrio nigripulchritudo identifies virulence-associated traits.</title>
        <authorList>
            <person name="Goudenege D."/>
            <person name="Labreuche Y."/>
            <person name="Krin E."/>
            <person name="Ansquer D."/>
            <person name="Mangenot S."/>
            <person name="Calteau A."/>
            <person name="Medigue C."/>
            <person name="Mazel D."/>
            <person name="Polz M.F."/>
            <person name="Le Roux F."/>
        </authorList>
    </citation>
    <scope>NUCLEOTIDE SEQUENCE [LARGE SCALE GENOMIC DNA]</scope>
    <source>
        <strain evidence="4 5">SOn1</strain>
    </source>
</reference>
<feature type="region of interest" description="Disordered" evidence="1">
    <location>
        <begin position="462"/>
        <end position="486"/>
    </location>
</feature>
<feature type="transmembrane region" description="Helical" evidence="2">
    <location>
        <begin position="98"/>
        <end position="118"/>
    </location>
</feature>
<evidence type="ECO:0000313" key="5">
    <source>
        <dbReference type="Proteomes" id="UP000018211"/>
    </source>
</evidence>
<dbReference type="AlphaFoldDB" id="A0AAV2VQG4"/>
<dbReference type="EMBL" id="CAOF01000101">
    <property type="protein sequence ID" value="CCO46792.1"/>
    <property type="molecule type" value="Genomic_DNA"/>
</dbReference>
<evidence type="ECO:0000313" key="4">
    <source>
        <dbReference type="EMBL" id="CCO46792.1"/>
    </source>
</evidence>
<gene>
    <name evidence="4" type="ORF">VIBNISOn1_190011</name>
</gene>
<dbReference type="Proteomes" id="UP000018211">
    <property type="component" value="Unassembled WGS sequence"/>
</dbReference>
<comment type="caution">
    <text evidence="4">The sequence shown here is derived from an EMBL/GenBank/DDBJ whole genome shotgun (WGS) entry which is preliminary data.</text>
</comment>